<sequence>MRGSSKIKNQTVSMCVASTGRRWPDLLRELSKIQIAGGLHERCDFFCFDVNSDTNSTQLTPFAEKQFYANMYDDLLSSSSVENKLNYSLTQIFFIIKLFGSRTFIWSREAFSFIQPRLNELKTNKPCQLIRNTTIFQTKQHMAIRRRSAEHVVRYACLIQMFLNSLFVLKSMNDNIIKDNNGGLNEAFEIEAKHKIKNAFGTALAREEAFHQNGVPIDPLEIFEDAPILPPNCHLTSYDAQFIRKPQYESIINQKNNDDSNTSDADVNVDIDTDTNAASNQPLLNCLAGSNGNNDDEHEQPIYEFNSIMQNSSIIDLVQSNRSRTNAHHDLGKINDIDTNSNNSHTQYLSSSTSTGIYLFTILDSRLSNS</sequence>
<gene>
    <name evidence="3" type="ORF">GPM918_LOCUS38138</name>
    <name evidence="2" type="ORF">OVA965_LOCUS32721</name>
    <name evidence="5" type="ORF">SRO942_LOCUS38940</name>
    <name evidence="4" type="ORF">TMI583_LOCUS33587</name>
</gene>
<organism evidence="3 6">
    <name type="scientific">Didymodactylos carnosus</name>
    <dbReference type="NCBI Taxonomy" id="1234261"/>
    <lineage>
        <taxon>Eukaryota</taxon>
        <taxon>Metazoa</taxon>
        <taxon>Spiralia</taxon>
        <taxon>Gnathifera</taxon>
        <taxon>Rotifera</taxon>
        <taxon>Eurotatoria</taxon>
        <taxon>Bdelloidea</taxon>
        <taxon>Philodinida</taxon>
        <taxon>Philodinidae</taxon>
        <taxon>Didymodactylos</taxon>
    </lineage>
</organism>
<dbReference type="EMBL" id="CAJNOQ010024935">
    <property type="protein sequence ID" value="CAF1532528.1"/>
    <property type="molecule type" value="Genomic_DNA"/>
</dbReference>
<dbReference type="Proteomes" id="UP000681722">
    <property type="component" value="Unassembled WGS sequence"/>
</dbReference>
<evidence type="ECO:0000313" key="4">
    <source>
        <dbReference type="EMBL" id="CAF4201657.1"/>
    </source>
</evidence>
<dbReference type="Proteomes" id="UP000682733">
    <property type="component" value="Unassembled WGS sequence"/>
</dbReference>
<protein>
    <submittedName>
        <fullName evidence="3">Uncharacterized protein</fullName>
    </submittedName>
</protein>
<feature type="compositionally biased region" description="Polar residues" evidence="1">
    <location>
        <begin position="253"/>
        <end position="265"/>
    </location>
</feature>
<comment type="caution">
    <text evidence="3">The sequence shown here is derived from an EMBL/GenBank/DDBJ whole genome shotgun (WGS) entry which is preliminary data.</text>
</comment>
<dbReference type="EMBL" id="CAJOBC010090525">
    <property type="protein sequence ID" value="CAF4391960.1"/>
    <property type="molecule type" value="Genomic_DNA"/>
</dbReference>
<evidence type="ECO:0000313" key="6">
    <source>
        <dbReference type="Proteomes" id="UP000663829"/>
    </source>
</evidence>
<evidence type="ECO:0000313" key="2">
    <source>
        <dbReference type="EMBL" id="CAF1394206.1"/>
    </source>
</evidence>
<dbReference type="Proteomes" id="UP000677228">
    <property type="component" value="Unassembled WGS sequence"/>
</dbReference>
<accession>A0A815VG88</accession>
<dbReference type="EMBL" id="CAJOBA010047480">
    <property type="protein sequence ID" value="CAF4201657.1"/>
    <property type="molecule type" value="Genomic_DNA"/>
</dbReference>
<keyword evidence="6" id="KW-1185">Reference proteome</keyword>
<dbReference type="OrthoDB" id="10489315at2759"/>
<dbReference type="EMBL" id="CAJNOK010025767">
    <property type="protein sequence ID" value="CAF1394206.1"/>
    <property type="molecule type" value="Genomic_DNA"/>
</dbReference>
<evidence type="ECO:0000313" key="5">
    <source>
        <dbReference type="EMBL" id="CAF4391960.1"/>
    </source>
</evidence>
<evidence type="ECO:0000313" key="3">
    <source>
        <dbReference type="EMBL" id="CAF1532528.1"/>
    </source>
</evidence>
<dbReference type="AlphaFoldDB" id="A0A815VG88"/>
<feature type="region of interest" description="Disordered" evidence="1">
    <location>
        <begin position="253"/>
        <end position="276"/>
    </location>
</feature>
<name>A0A815VG88_9BILA</name>
<proteinExistence type="predicted"/>
<reference evidence="3" key="1">
    <citation type="submission" date="2021-02" db="EMBL/GenBank/DDBJ databases">
        <authorList>
            <person name="Nowell W R."/>
        </authorList>
    </citation>
    <scope>NUCLEOTIDE SEQUENCE</scope>
</reference>
<dbReference type="Proteomes" id="UP000663829">
    <property type="component" value="Unassembled WGS sequence"/>
</dbReference>
<evidence type="ECO:0000256" key="1">
    <source>
        <dbReference type="SAM" id="MobiDB-lite"/>
    </source>
</evidence>